<sequence>MNVDGEGGDEGVKMEEEKEKLVFMWGYLPGALPQRTPILSPVVVRLPPLAGSMWKDVCGGGCGFAMAISGSGKLITWGSTDDLGQSYVTSGKHGELPEPFPLPAEAKIVRAAAGWAHCVAVAEGGDVYTWGWKECVPSGKVFGDSSTGLGVEKDVFEKQLTEQVSPRSQGSRSCGATVSGGDSRGGDETTKRRRVSQAKQAAESSSSGDEVLSALPCLVTLNPGVRITTVAAGGRHTLALSAVIFLLYSPEVTDVGQVWGWGYGGEGQLGLGSRIRMVSSPHPVPCIDSLFGKERSMPLSRGNMGSDGQGFRVPGSYVKAIACGGRHSAVITDAGALLTFGWGLYGQCGQGSTDDELSPTCVSSLLGIRIEGIAAGLWHTVCISADGDVYTFGGNQFGQLGTGADQAETLPRLLDAPSLENVHAKIVSCGARHSAIVTDAHAFDTVSAYRLCSILVVGVSSTDQSFYVFHEEEGKTFCWGWNKYGQLGLGDVIDRNIPCQVPMDGYNARNVACGWWHTLLLAESST</sequence>
<keyword evidence="1" id="KW-0677">Repeat</keyword>
<feature type="repeat" description="RCC1" evidence="2">
    <location>
        <begin position="72"/>
        <end position="124"/>
    </location>
</feature>
<dbReference type="EMBL" id="WHWC01000006">
    <property type="protein sequence ID" value="KAG8380746.1"/>
    <property type="molecule type" value="Genomic_DNA"/>
</dbReference>
<evidence type="ECO:0000313" key="5">
    <source>
        <dbReference type="Proteomes" id="UP000826271"/>
    </source>
</evidence>
<evidence type="ECO:0000256" key="1">
    <source>
        <dbReference type="ARBA" id="ARBA00022737"/>
    </source>
</evidence>
<accession>A0AAV6XJR8</accession>
<reference evidence="4" key="1">
    <citation type="submission" date="2019-10" db="EMBL/GenBank/DDBJ databases">
        <authorList>
            <person name="Zhang R."/>
            <person name="Pan Y."/>
            <person name="Wang J."/>
            <person name="Ma R."/>
            <person name="Yu S."/>
        </authorList>
    </citation>
    <scope>NUCLEOTIDE SEQUENCE</scope>
    <source>
        <strain evidence="4">LA-IB0</strain>
        <tissue evidence="4">Leaf</tissue>
    </source>
</reference>
<feature type="repeat" description="RCC1" evidence="2">
    <location>
        <begin position="256"/>
        <end position="334"/>
    </location>
</feature>
<dbReference type="Pfam" id="PF00415">
    <property type="entry name" value="RCC1"/>
    <property type="match status" value="4"/>
</dbReference>
<dbReference type="PANTHER" id="PTHR22870">
    <property type="entry name" value="REGULATOR OF CHROMOSOME CONDENSATION"/>
    <property type="match status" value="1"/>
</dbReference>
<comment type="caution">
    <text evidence="4">The sequence shown here is derived from an EMBL/GenBank/DDBJ whole genome shotgun (WGS) entry which is preliminary data.</text>
</comment>
<feature type="compositionally biased region" description="Low complexity" evidence="3">
    <location>
        <begin position="197"/>
        <end position="207"/>
    </location>
</feature>
<dbReference type="InterPro" id="IPR009091">
    <property type="entry name" value="RCC1/BLIP-II"/>
</dbReference>
<dbReference type="PANTHER" id="PTHR22870:SF382">
    <property type="entry name" value="REGULATOR OF CHROMOSOME CONDENSATION (RCC1) FAMILY PROTEIN"/>
    <property type="match status" value="1"/>
</dbReference>
<dbReference type="InterPro" id="IPR051210">
    <property type="entry name" value="Ub_ligase/GEF_domain"/>
</dbReference>
<feature type="compositionally biased region" description="Polar residues" evidence="3">
    <location>
        <begin position="161"/>
        <end position="176"/>
    </location>
</feature>
<evidence type="ECO:0000256" key="2">
    <source>
        <dbReference type="PROSITE-ProRule" id="PRU00235"/>
    </source>
</evidence>
<dbReference type="PROSITE" id="PS50012">
    <property type="entry name" value="RCC1_3"/>
    <property type="match status" value="5"/>
</dbReference>
<dbReference type="InterPro" id="IPR000408">
    <property type="entry name" value="Reg_chr_condens"/>
</dbReference>
<dbReference type="Proteomes" id="UP000826271">
    <property type="component" value="Unassembled WGS sequence"/>
</dbReference>
<feature type="region of interest" description="Disordered" evidence="3">
    <location>
        <begin position="161"/>
        <end position="207"/>
    </location>
</feature>
<keyword evidence="5" id="KW-1185">Reference proteome</keyword>
<dbReference type="PRINTS" id="PR00633">
    <property type="entry name" value="RCCNDNSATION"/>
</dbReference>
<evidence type="ECO:0008006" key="6">
    <source>
        <dbReference type="Google" id="ProtNLM"/>
    </source>
</evidence>
<organism evidence="4 5">
    <name type="scientific">Buddleja alternifolia</name>
    <dbReference type="NCBI Taxonomy" id="168488"/>
    <lineage>
        <taxon>Eukaryota</taxon>
        <taxon>Viridiplantae</taxon>
        <taxon>Streptophyta</taxon>
        <taxon>Embryophyta</taxon>
        <taxon>Tracheophyta</taxon>
        <taxon>Spermatophyta</taxon>
        <taxon>Magnoliopsida</taxon>
        <taxon>eudicotyledons</taxon>
        <taxon>Gunneridae</taxon>
        <taxon>Pentapetalae</taxon>
        <taxon>asterids</taxon>
        <taxon>lamiids</taxon>
        <taxon>Lamiales</taxon>
        <taxon>Scrophulariaceae</taxon>
        <taxon>Buddlejeae</taxon>
        <taxon>Buddleja</taxon>
    </lineage>
</organism>
<feature type="repeat" description="RCC1" evidence="2">
    <location>
        <begin position="474"/>
        <end position="524"/>
    </location>
</feature>
<evidence type="ECO:0000256" key="3">
    <source>
        <dbReference type="SAM" id="MobiDB-lite"/>
    </source>
</evidence>
<dbReference type="AlphaFoldDB" id="A0AAV6XJR8"/>
<name>A0AAV6XJR8_9LAMI</name>
<protein>
    <recommendedName>
        <fullName evidence="6">Ultraviolet-B receptor UVR8</fullName>
    </recommendedName>
</protein>
<feature type="repeat" description="RCC1" evidence="2">
    <location>
        <begin position="335"/>
        <end position="386"/>
    </location>
</feature>
<feature type="repeat" description="RCC1" evidence="2">
    <location>
        <begin position="387"/>
        <end position="440"/>
    </location>
</feature>
<dbReference type="Gene3D" id="2.130.10.30">
    <property type="entry name" value="Regulator of chromosome condensation 1/beta-lactamase-inhibitor protein II"/>
    <property type="match status" value="3"/>
</dbReference>
<gene>
    <name evidence="4" type="ORF">BUALT_Bualt06G0048100</name>
</gene>
<evidence type="ECO:0000313" key="4">
    <source>
        <dbReference type="EMBL" id="KAG8380746.1"/>
    </source>
</evidence>
<dbReference type="SUPFAM" id="SSF50985">
    <property type="entry name" value="RCC1/BLIP-II"/>
    <property type="match status" value="2"/>
</dbReference>
<proteinExistence type="predicted"/>
<dbReference type="PROSITE" id="PS00626">
    <property type="entry name" value="RCC1_2"/>
    <property type="match status" value="2"/>
</dbReference>